<dbReference type="SUPFAM" id="SSF53335">
    <property type="entry name" value="S-adenosyl-L-methionine-dependent methyltransferases"/>
    <property type="match status" value="1"/>
</dbReference>
<organism evidence="2 3">
    <name type="scientific">Rubellicoccus peritrichatus</name>
    <dbReference type="NCBI Taxonomy" id="3080537"/>
    <lineage>
        <taxon>Bacteria</taxon>
        <taxon>Pseudomonadati</taxon>
        <taxon>Verrucomicrobiota</taxon>
        <taxon>Opitutia</taxon>
        <taxon>Puniceicoccales</taxon>
        <taxon>Cerasicoccaceae</taxon>
        <taxon>Rubellicoccus</taxon>
    </lineage>
</organism>
<dbReference type="KEGG" id="puo:RZN69_00985"/>
<gene>
    <name evidence="2" type="ORF">RZN69_00985</name>
</gene>
<keyword evidence="2" id="KW-0808">Transferase</keyword>
<dbReference type="EMBL" id="CP136920">
    <property type="protein sequence ID" value="WOO41643.1"/>
    <property type="molecule type" value="Genomic_DNA"/>
</dbReference>
<dbReference type="InterPro" id="IPR013217">
    <property type="entry name" value="Methyltransf_12"/>
</dbReference>
<sequence>MNSINTKTVDEGQAVYSNKVLSIYDLWVLGISNSFIWKCSTKLLRSEFFEFATENHLDVGVGTGYYLEKCLIYEKCRIGLIDLNANSLQAAASRIHQRKPEIYQANVLDKLNLVCDRFDSISMNYLLHCLPGTIKEKSVVFDNLIPYLNKNGVVFGSTLLGTGIEKSGMASWLMAFYNRKGIFHNSQDSLDDLTSALNNHFTKVEVKVVGCAAVFSGQLG</sequence>
<evidence type="ECO:0000313" key="3">
    <source>
        <dbReference type="Proteomes" id="UP001304300"/>
    </source>
</evidence>
<dbReference type="PIRSF" id="PIRSF011491">
    <property type="entry name" value="Mtase_YbcY_prd"/>
    <property type="match status" value="1"/>
</dbReference>
<keyword evidence="2" id="KW-0489">Methyltransferase</keyword>
<dbReference type="AlphaFoldDB" id="A0AAQ3QVI3"/>
<dbReference type="RefSeq" id="WP_317834127.1">
    <property type="nucleotide sequence ID" value="NZ_CP136920.1"/>
</dbReference>
<protein>
    <submittedName>
        <fullName evidence="2">Class I SAM-dependent methyltransferase</fullName>
        <ecNumber evidence="2">2.1.-.-</ecNumber>
    </submittedName>
</protein>
<evidence type="ECO:0000259" key="1">
    <source>
        <dbReference type="Pfam" id="PF08242"/>
    </source>
</evidence>
<dbReference type="InterPro" id="IPR029063">
    <property type="entry name" value="SAM-dependent_MTases_sf"/>
</dbReference>
<dbReference type="GO" id="GO:0032259">
    <property type="term" value="P:methylation"/>
    <property type="evidence" value="ECO:0007669"/>
    <property type="project" value="UniProtKB-KW"/>
</dbReference>
<evidence type="ECO:0000313" key="2">
    <source>
        <dbReference type="EMBL" id="WOO41643.1"/>
    </source>
</evidence>
<feature type="domain" description="Methyltransferase type 12" evidence="1">
    <location>
        <begin position="57"/>
        <end position="154"/>
    </location>
</feature>
<accession>A0AAQ3QVI3</accession>
<dbReference type="Proteomes" id="UP001304300">
    <property type="component" value="Chromosome"/>
</dbReference>
<dbReference type="Pfam" id="PF08242">
    <property type="entry name" value="Methyltransf_12"/>
    <property type="match status" value="1"/>
</dbReference>
<keyword evidence="3" id="KW-1185">Reference proteome</keyword>
<proteinExistence type="predicted"/>
<dbReference type="Gene3D" id="3.40.50.150">
    <property type="entry name" value="Vaccinia Virus protein VP39"/>
    <property type="match status" value="1"/>
</dbReference>
<dbReference type="GO" id="GO:0008168">
    <property type="term" value="F:methyltransferase activity"/>
    <property type="evidence" value="ECO:0007669"/>
    <property type="project" value="UniProtKB-KW"/>
</dbReference>
<dbReference type="InterPro" id="IPR016584">
    <property type="entry name" value="MeTrfase_VrtF"/>
</dbReference>
<dbReference type="CDD" id="cd02440">
    <property type="entry name" value="AdoMet_MTases"/>
    <property type="match status" value="1"/>
</dbReference>
<reference evidence="2 3" key="1">
    <citation type="submission" date="2023-10" db="EMBL/GenBank/DDBJ databases">
        <title>Rubellicoccus peritrichatus gen. nov., sp. nov., isolated from an algae of coral reef tank.</title>
        <authorList>
            <person name="Luo J."/>
        </authorList>
    </citation>
    <scope>NUCLEOTIDE SEQUENCE [LARGE SCALE GENOMIC DNA]</scope>
    <source>
        <strain evidence="2 3">CR14</strain>
    </source>
</reference>
<dbReference type="EC" id="2.1.-.-" evidence="2"/>
<name>A0AAQ3QVI3_9BACT</name>